<protein>
    <submittedName>
        <fullName evidence="2">Uncharacterized protein</fullName>
    </submittedName>
</protein>
<proteinExistence type="predicted"/>
<dbReference type="GeneID" id="91090781"/>
<dbReference type="Proteomes" id="UP001355207">
    <property type="component" value="Chromosome 1"/>
</dbReference>
<name>A0AAX4JIE1_9TREE</name>
<dbReference type="AlphaFoldDB" id="A0AAX4JIE1"/>
<organism evidence="2 3">
    <name type="scientific">Kwoniella dendrophila CBS 6074</name>
    <dbReference type="NCBI Taxonomy" id="1295534"/>
    <lineage>
        <taxon>Eukaryota</taxon>
        <taxon>Fungi</taxon>
        <taxon>Dikarya</taxon>
        <taxon>Basidiomycota</taxon>
        <taxon>Agaricomycotina</taxon>
        <taxon>Tremellomycetes</taxon>
        <taxon>Tremellales</taxon>
        <taxon>Cryptococcaceae</taxon>
        <taxon>Kwoniella</taxon>
    </lineage>
</organism>
<gene>
    <name evidence="2" type="ORF">L201_000109</name>
</gene>
<evidence type="ECO:0000313" key="3">
    <source>
        <dbReference type="Proteomes" id="UP001355207"/>
    </source>
</evidence>
<evidence type="ECO:0000256" key="1">
    <source>
        <dbReference type="SAM" id="MobiDB-lite"/>
    </source>
</evidence>
<keyword evidence="3" id="KW-1185">Reference proteome</keyword>
<accession>A0AAX4JIE1</accession>
<feature type="compositionally biased region" description="Polar residues" evidence="1">
    <location>
        <begin position="256"/>
        <end position="267"/>
    </location>
</feature>
<feature type="compositionally biased region" description="Polar residues" evidence="1">
    <location>
        <begin position="186"/>
        <end position="210"/>
    </location>
</feature>
<reference evidence="2 3" key="1">
    <citation type="submission" date="2024-01" db="EMBL/GenBank/DDBJ databases">
        <title>Comparative genomics of Cryptococcus and Kwoniella reveals pathogenesis evolution and contrasting modes of karyotype evolution via chromosome fusion or intercentromeric recombination.</title>
        <authorList>
            <person name="Coelho M.A."/>
            <person name="David-Palma M."/>
            <person name="Shea T."/>
            <person name="Bowers K."/>
            <person name="McGinley-Smith S."/>
            <person name="Mohammad A.W."/>
            <person name="Gnirke A."/>
            <person name="Yurkov A.M."/>
            <person name="Nowrousian M."/>
            <person name="Sun S."/>
            <person name="Cuomo C.A."/>
            <person name="Heitman J."/>
        </authorList>
    </citation>
    <scope>NUCLEOTIDE SEQUENCE [LARGE SCALE GENOMIC DNA]</scope>
    <source>
        <strain evidence="2 3">CBS 6074</strain>
    </source>
</reference>
<sequence>MPISIRTRDHSNGSGLLAIEGIFDTKYGSPDTLAGSEVGTSSVYKIIDTLNSATDRSCRVTKVLPDRLLITDTEGKNERLTLPQENALWIASFDKNGQPGATLYRKYSYADFDDENEAESSSSSKLSNLKNRIFKSKNAKTEETYTLLSCRGETDLSEIRFSSKPSNSSDNTKSQVTPLTDLKDIQQGSLASTENPNGSSANYTFDRSPKQSYKVSKIDNVLAITPNPGSQLLDSSKVRLLQGAAQTSEGRHGGNWKSTTDPSSNGDSVHFEPNEASTTA</sequence>
<dbReference type="RefSeq" id="XP_066072010.1">
    <property type="nucleotide sequence ID" value="XM_066215913.1"/>
</dbReference>
<feature type="region of interest" description="Disordered" evidence="1">
    <location>
        <begin position="159"/>
        <end position="210"/>
    </location>
</feature>
<evidence type="ECO:0000313" key="2">
    <source>
        <dbReference type="EMBL" id="WWC85247.1"/>
    </source>
</evidence>
<feature type="region of interest" description="Disordered" evidence="1">
    <location>
        <begin position="240"/>
        <end position="280"/>
    </location>
</feature>
<dbReference type="EMBL" id="CP144098">
    <property type="protein sequence ID" value="WWC85247.1"/>
    <property type="molecule type" value="Genomic_DNA"/>
</dbReference>
<feature type="compositionally biased region" description="Polar residues" evidence="1">
    <location>
        <begin position="163"/>
        <end position="178"/>
    </location>
</feature>